<keyword evidence="3" id="KW-1185">Reference proteome</keyword>
<sequence length="156" mass="17712">MVRVKGSRLAQRRHESKGSDTTPDPAEWDPITFMLWAAPTDPSCPFTDWGREFEQHTVGPERWCETMHGQTRPRGKTLGGGCRRAVLTCKSTSDPGIGAERLTNHLVAGPFRSFPQDSWRSRNQFYPVKRYVLELGGRNASTYSNFKWVRSPPCID</sequence>
<name>A0A8T0EYZ8_ARGBR</name>
<evidence type="ECO:0000313" key="2">
    <source>
        <dbReference type="EMBL" id="KAF8784086.1"/>
    </source>
</evidence>
<evidence type="ECO:0000256" key="1">
    <source>
        <dbReference type="SAM" id="MobiDB-lite"/>
    </source>
</evidence>
<dbReference type="AlphaFoldDB" id="A0A8T0EYZ8"/>
<proteinExistence type="predicted"/>
<protein>
    <submittedName>
        <fullName evidence="2">Uncharacterized protein</fullName>
    </submittedName>
</protein>
<organism evidence="2 3">
    <name type="scientific">Argiope bruennichi</name>
    <name type="common">Wasp spider</name>
    <name type="synonym">Aranea bruennichi</name>
    <dbReference type="NCBI Taxonomy" id="94029"/>
    <lineage>
        <taxon>Eukaryota</taxon>
        <taxon>Metazoa</taxon>
        <taxon>Ecdysozoa</taxon>
        <taxon>Arthropoda</taxon>
        <taxon>Chelicerata</taxon>
        <taxon>Arachnida</taxon>
        <taxon>Araneae</taxon>
        <taxon>Araneomorphae</taxon>
        <taxon>Entelegynae</taxon>
        <taxon>Araneoidea</taxon>
        <taxon>Araneidae</taxon>
        <taxon>Argiope</taxon>
    </lineage>
</organism>
<reference evidence="2" key="1">
    <citation type="journal article" date="2020" name="bioRxiv">
        <title>Chromosome-level reference genome of the European wasp spider Argiope bruennichi: a resource for studies on range expansion and evolutionary adaptation.</title>
        <authorList>
            <person name="Sheffer M.M."/>
            <person name="Hoppe A."/>
            <person name="Krehenwinkel H."/>
            <person name="Uhl G."/>
            <person name="Kuss A.W."/>
            <person name="Jensen L."/>
            <person name="Jensen C."/>
            <person name="Gillespie R.G."/>
            <person name="Hoff K.J."/>
            <person name="Prost S."/>
        </authorList>
    </citation>
    <scope>NUCLEOTIDE SEQUENCE</scope>
</reference>
<feature type="region of interest" description="Disordered" evidence="1">
    <location>
        <begin position="1"/>
        <end position="27"/>
    </location>
</feature>
<reference evidence="2" key="2">
    <citation type="submission" date="2020-06" db="EMBL/GenBank/DDBJ databases">
        <authorList>
            <person name="Sheffer M."/>
        </authorList>
    </citation>
    <scope>NUCLEOTIDE SEQUENCE</scope>
</reference>
<dbReference type="EMBL" id="JABXBU010001047">
    <property type="protein sequence ID" value="KAF8784086.1"/>
    <property type="molecule type" value="Genomic_DNA"/>
</dbReference>
<evidence type="ECO:0000313" key="3">
    <source>
        <dbReference type="Proteomes" id="UP000807504"/>
    </source>
</evidence>
<accession>A0A8T0EYZ8</accession>
<gene>
    <name evidence="2" type="ORF">HNY73_011682</name>
</gene>
<comment type="caution">
    <text evidence="2">The sequence shown here is derived from an EMBL/GenBank/DDBJ whole genome shotgun (WGS) entry which is preliminary data.</text>
</comment>
<dbReference type="Proteomes" id="UP000807504">
    <property type="component" value="Unassembled WGS sequence"/>
</dbReference>